<evidence type="ECO:0000256" key="1">
    <source>
        <dbReference type="SAM" id="MobiDB-lite"/>
    </source>
</evidence>
<name>A0A8B6FDY4_MYTGA</name>
<feature type="compositionally biased region" description="Basic and acidic residues" evidence="1">
    <location>
        <begin position="69"/>
        <end position="79"/>
    </location>
</feature>
<organism evidence="2 3">
    <name type="scientific">Mytilus galloprovincialis</name>
    <name type="common">Mediterranean mussel</name>
    <dbReference type="NCBI Taxonomy" id="29158"/>
    <lineage>
        <taxon>Eukaryota</taxon>
        <taxon>Metazoa</taxon>
        <taxon>Spiralia</taxon>
        <taxon>Lophotrochozoa</taxon>
        <taxon>Mollusca</taxon>
        <taxon>Bivalvia</taxon>
        <taxon>Autobranchia</taxon>
        <taxon>Pteriomorphia</taxon>
        <taxon>Mytilida</taxon>
        <taxon>Mytiloidea</taxon>
        <taxon>Mytilidae</taxon>
        <taxon>Mytilinae</taxon>
        <taxon>Mytilus</taxon>
    </lineage>
</organism>
<evidence type="ECO:0000313" key="3">
    <source>
        <dbReference type="Proteomes" id="UP000596742"/>
    </source>
</evidence>
<dbReference type="EMBL" id="UYJE01006578">
    <property type="protein sequence ID" value="VDI47205.1"/>
    <property type="molecule type" value="Genomic_DNA"/>
</dbReference>
<comment type="caution">
    <text evidence="2">The sequence shown here is derived from an EMBL/GenBank/DDBJ whole genome shotgun (WGS) entry which is preliminary data.</text>
</comment>
<dbReference type="Proteomes" id="UP000596742">
    <property type="component" value="Unassembled WGS sequence"/>
</dbReference>
<dbReference type="AlphaFoldDB" id="A0A8B6FDY4"/>
<keyword evidence="3" id="KW-1185">Reference proteome</keyword>
<proteinExistence type="predicted"/>
<evidence type="ECO:0000313" key="2">
    <source>
        <dbReference type="EMBL" id="VDI47205.1"/>
    </source>
</evidence>
<dbReference type="OrthoDB" id="10373463at2759"/>
<sequence length="195" mass="21848">MRRDNMIGSVKTIRLMDTLPKTTKQHSSKHITGTTSKPKQKDNGAVSRHRRYSVDIVSSKPIVSHNNKNGHEGASDRRFTQRRFSLCTTKLESDKSKENNISNKQSEVRSILKSGMSSVCSSSVHSSETESSISEEKQSSDVKCSYRLPKSTGTEKLRKCVSFREDEFNGESRTRRFSSPAMDLSANFLLSPSPV</sequence>
<reference evidence="2" key="1">
    <citation type="submission" date="2018-11" db="EMBL/GenBank/DDBJ databases">
        <authorList>
            <person name="Alioto T."/>
            <person name="Alioto T."/>
        </authorList>
    </citation>
    <scope>NUCLEOTIDE SEQUENCE</scope>
</reference>
<gene>
    <name evidence="2" type="ORF">MGAL_10B018019</name>
</gene>
<protein>
    <submittedName>
        <fullName evidence="2">Uncharacterized protein</fullName>
    </submittedName>
</protein>
<accession>A0A8B6FDY4</accession>
<feature type="region of interest" description="Disordered" evidence="1">
    <location>
        <begin position="1"/>
        <end position="81"/>
    </location>
</feature>
<feature type="region of interest" description="Disordered" evidence="1">
    <location>
        <begin position="119"/>
        <end position="142"/>
    </location>
</feature>
<feature type="compositionally biased region" description="Low complexity" evidence="1">
    <location>
        <begin position="119"/>
        <end position="132"/>
    </location>
</feature>